<dbReference type="AlphaFoldDB" id="A0A9D4VH37"/>
<dbReference type="InterPro" id="IPR029047">
    <property type="entry name" value="HSP70_peptide-bd_sf"/>
</dbReference>
<dbReference type="SUPFAM" id="SSF52058">
    <property type="entry name" value="L domain-like"/>
    <property type="match status" value="1"/>
</dbReference>
<protein>
    <submittedName>
        <fullName evidence="3">Uncharacterized protein</fullName>
    </submittedName>
</protein>
<dbReference type="EMBL" id="JAMSHJ010000007">
    <property type="protein sequence ID" value="KAI5382570.1"/>
    <property type="molecule type" value="Genomic_DNA"/>
</dbReference>
<name>A0A9D4VH37_PEA</name>
<evidence type="ECO:0000313" key="3">
    <source>
        <dbReference type="EMBL" id="KAI5382570.1"/>
    </source>
</evidence>
<keyword evidence="4" id="KW-1185">Reference proteome</keyword>
<feature type="region of interest" description="Disordered" evidence="2">
    <location>
        <begin position="46"/>
        <end position="71"/>
    </location>
</feature>
<comment type="caution">
    <text evidence="3">The sequence shown here is derived from an EMBL/GenBank/DDBJ whole genome shotgun (WGS) entry which is preliminary data.</text>
</comment>
<sequence length="265" mass="28837">MESSHGEILDYLHYQSRKPIINRALPQKTNASRDSNVLIQNNQKQNGMISKGSGSDAHDSAPDNKQSTLVFPKGNSIPSAKVLTFFRTKTFSVDVQCHDQSDTQGPSSCIDGVVASLKDKVEACMNQLNSLKYLRLNNNSLSGPFPVSLDKITQLTFLDLSYNNLSGPLPKFPARSFNIVGNPLICISKSIEGCSGTVTLMPVPVPQKRQHGSILYIGDYKEEAVVSLGNLKSLGFRELQHATDSFSSKSILGVGGFGNVYRGKL</sequence>
<dbReference type="Gene3D" id="2.60.34.10">
    <property type="entry name" value="Substrate Binding Domain Of DNAk, Chain A, domain 1"/>
    <property type="match status" value="1"/>
</dbReference>
<evidence type="ECO:0000256" key="1">
    <source>
        <dbReference type="ARBA" id="ARBA00022729"/>
    </source>
</evidence>
<dbReference type="InterPro" id="IPR032675">
    <property type="entry name" value="LRR_dom_sf"/>
</dbReference>
<dbReference type="Gene3D" id="3.80.10.10">
    <property type="entry name" value="Ribonuclease Inhibitor"/>
    <property type="match status" value="1"/>
</dbReference>
<dbReference type="Proteomes" id="UP001058974">
    <property type="component" value="Chromosome 7"/>
</dbReference>
<evidence type="ECO:0000313" key="4">
    <source>
        <dbReference type="Proteomes" id="UP001058974"/>
    </source>
</evidence>
<dbReference type="InterPro" id="IPR001611">
    <property type="entry name" value="Leu-rich_rpt"/>
</dbReference>
<gene>
    <name evidence="3" type="ORF">KIW84_070129</name>
</gene>
<evidence type="ECO:0000256" key="2">
    <source>
        <dbReference type="SAM" id="MobiDB-lite"/>
    </source>
</evidence>
<accession>A0A9D4VH37</accession>
<dbReference type="Pfam" id="PF13855">
    <property type="entry name" value="LRR_8"/>
    <property type="match status" value="1"/>
</dbReference>
<dbReference type="Gramene" id="Psat07G0012900-T1">
    <property type="protein sequence ID" value="KAI5382570.1"/>
    <property type="gene ID" value="KIW84_070129"/>
</dbReference>
<dbReference type="PANTHER" id="PTHR47988">
    <property type="entry name" value="SOMATIC EMBRYOGENESIS RECEPTOR KINASE 1"/>
    <property type="match status" value="1"/>
</dbReference>
<proteinExistence type="predicted"/>
<reference evidence="3 4" key="1">
    <citation type="journal article" date="2022" name="Nat. Genet.">
        <title>Improved pea reference genome and pan-genome highlight genomic features and evolutionary characteristics.</title>
        <authorList>
            <person name="Yang T."/>
            <person name="Liu R."/>
            <person name="Luo Y."/>
            <person name="Hu S."/>
            <person name="Wang D."/>
            <person name="Wang C."/>
            <person name="Pandey M.K."/>
            <person name="Ge S."/>
            <person name="Xu Q."/>
            <person name="Li N."/>
            <person name="Li G."/>
            <person name="Huang Y."/>
            <person name="Saxena R.K."/>
            <person name="Ji Y."/>
            <person name="Li M."/>
            <person name="Yan X."/>
            <person name="He Y."/>
            <person name="Liu Y."/>
            <person name="Wang X."/>
            <person name="Xiang C."/>
            <person name="Varshney R.K."/>
            <person name="Ding H."/>
            <person name="Gao S."/>
            <person name="Zong X."/>
        </authorList>
    </citation>
    <scope>NUCLEOTIDE SEQUENCE [LARGE SCALE GENOMIC DNA]</scope>
    <source>
        <strain evidence="3 4">cv. Zhongwan 6</strain>
    </source>
</reference>
<keyword evidence="1" id="KW-0732">Signal</keyword>
<organism evidence="3 4">
    <name type="scientific">Pisum sativum</name>
    <name type="common">Garden pea</name>
    <name type="synonym">Lathyrus oleraceus</name>
    <dbReference type="NCBI Taxonomy" id="3888"/>
    <lineage>
        <taxon>Eukaryota</taxon>
        <taxon>Viridiplantae</taxon>
        <taxon>Streptophyta</taxon>
        <taxon>Embryophyta</taxon>
        <taxon>Tracheophyta</taxon>
        <taxon>Spermatophyta</taxon>
        <taxon>Magnoliopsida</taxon>
        <taxon>eudicotyledons</taxon>
        <taxon>Gunneridae</taxon>
        <taxon>Pentapetalae</taxon>
        <taxon>rosids</taxon>
        <taxon>fabids</taxon>
        <taxon>Fabales</taxon>
        <taxon>Fabaceae</taxon>
        <taxon>Papilionoideae</taxon>
        <taxon>50 kb inversion clade</taxon>
        <taxon>NPAAA clade</taxon>
        <taxon>Hologalegina</taxon>
        <taxon>IRL clade</taxon>
        <taxon>Fabeae</taxon>
        <taxon>Lathyrus</taxon>
    </lineage>
</organism>
<dbReference type="Gene3D" id="3.30.200.20">
    <property type="entry name" value="Phosphorylase Kinase, domain 1"/>
    <property type="match status" value="1"/>
</dbReference>